<dbReference type="OrthoDB" id="10598027at2759"/>
<organism evidence="3">
    <name type="scientific">Gongylonema pulchrum</name>
    <dbReference type="NCBI Taxonomy" id="637853"/>
    <lineage>
        <taxon>Eukaryota</taxon>
        <taxon>Metazoa</taxon>
        <taxon>Ecdysozoa</taxon>
        <taxon>Nematoda</taxon>
        <taxon>Chromadorea</taxon>
        <taxon>Rhabditida</taxon>
        <taxon>Spirurina</taxon>
        <taxon>Spiruromorpha</taxon>
        <taxon>Spiruroidea</taxon>
        <taxon>Gongylonematidae</taxon>
        <taxon>Gongylonema</taxon>
    </lineage>
</organism>
<sequence>MSTSISFQELIEPSRELAAENSAEIVLDEQEPESLIELDEREQAMEDVLHDLENLNAQGLLDLRLDSPLGQPNELQNVAESSNKPADEMLVPIGPLPAKEVENADVPAIPPPPGWKPKRDENRYASDLMELLSLDNPSSEADSFASDWSKLMATTSAAIPSTSTVMITSALPSQLLDYSPGESNFPNPFAEPVDPNFDVNFFHLFFDN</sequence>
<reference evidence="1 2" key="2">
    <citation type="submission" date="2018-11" db="EMBL/GenBank/DDBJ databases">
        <authorList>
            <consortium name="Pathogen Informatics"/>
        </authorList>
    </citation>
    <scope>NUCLEOTIDE SEQUENCE [LARGE SCALE GENOMIC DNA]</scope>
</reference>
<dbReference type="EMBL" id="UYRT01105973">
    <property type="protein sequence ID" value="VDN44424.1"/>
    <property type="molecule type" value="Genomic_DNA"/>
</dbReference>
<dbReference type="Proteomes" id="UP000271098">
    <property type="component" value="Unassembled WGS sequence"/>
</dbReference>
<dbReference type="AlphaFoldDB" id="A0A183EXC5"/>
<dbReference type="WBParaSite" id="GPUH_0002564601-mRNA-1">
    <property type="protein sequence ID" value="GPUH_0002564601-mRNA-1"/>
    <property type="gene ID" value="GPUH_0002564601"/>
</dbReference>
<reference evidence="3" key="1">
    <citation type="submission" date="2016-06" db="UniProtKB">
        <authorList>
            <consortium name="WormBaseParasite"/>
        </authorList>
    </citation>
    <scope>IDENTIFICATION</scope>
</reference>
<evidence type="ECO:0000313" key="2">
    <source>
        <dbReference type="Proteomes" id="UP000271098"/>
    </source>
</evidence>
<name>A0A183EXC5_9BILA</name>
<evidence type="ECO:0000313" key="3">
    <source>
        <dbReference type="WBParaSite" id="GPUH_0002564601-mRNA-1"/>
    </source>
</evidence>
<evidence type="ECO:0000313" key="1">
    <source>
        <dbReference type="EMBL" id="VDN44424.1"/>
    </source>
</evidence>
<protein>
    <submittedName>
        <fullName evidence="3">Clathrin_bdg domain-containing protein</fullName>
    </submittedName>
</protein>
<gene>
    <name evidence="1" type="ORF">GPUH_LOCUS25616</name>
</gene>
<keyword evidence="2" id="KW-1185">Reference proteome</keyword>
<accession>A0A183EXC5</accession>
<proteinExistence type="predicted"/>